<evidence type="ECO:0000256" key="4">
    <source>
        <dbReference type="ARBA" id="ARBA00023002"/>
    </source>
</evidence>
<dbReference type="PANTHER" id="PTHR12907">
    <property type="entry name" value="EGL NINE HOMOLOG-RELATED"/>
    <property type="match status" value="1"/>
</dbReference>
<dbReference type="AlphaFoldDB" id="A0A9K3M6Y8"/>
<name>A0A9K3M6Y8_9STRA</name>
<evidence type="ECO:0000256" key="1">
    <source>
        <dbReference type="ARBA" id="ARBA00001961"/>
    </source>
</evidence>
<dbReference type="GO" id="GO:0071456">
    <property type="term" value="P:cellular response to hypoxia"/>
    <property type="evidence" value="ECO:0007669"/>
    <property type="project" value="TreeGrafter"/>
</dbReference>
<evidence type="ECO:0000256" key="2">
    <source>
        <dbReference type="ARBA" id="ARBA00022896"/>
    </source>
</evidence>
<dbReference type="GO" id="GO:0031543">
    <property type="term" value="F:peptidyl-proline dioxygenase activity"/>
    <property type="evidence" value="ECO:0007669"/>
    <property type="project" value="TreeGrafter"/>
</dbReference>
<keyword evidence="4" id="KW-0560">Oxidoreductase</keyword>
<dbReference type="InterPro" id="IPR051559">
    <property type="entry name" value="HIF_prolyl_hydroxylases"/>
</dbReference>
<dbReference type="PANTHER" id="PTHR12907:SF26">
    <property type="entry name" value="HIF PROLYL HYDROXYLASE, ISOFORM C"/>
    <property type="match status" value="1"/>
</dbReference>
<feature type="domain" description="Prolyl 4-hydroxylase alpha subunit" evidence="5">
    <location>
        <begin position="84"/>
        <end position="435"/>
    </location>
</feature>
<keyword evidence="7" id="KW-1185">Reference proteome</keyword>
<comment type="cofactor">
    <cofactor evidence="1">
        <name>L-ascorbate</name>
        <dbReference type="ChEBI" id="CHEBI:38290"/>
    </cofactor>
</comment>
<reference evidence="6" key="2">
    <citation type="submission" date="2021-04" db="EMBL/GenBank/DDBJ databases">
        <authorList>
            <person name="Podell S."/>
        </authorList>
    </citation>
    <scope>NUCLEOTIDE SEQUENCE</scope>
    <source>
        <strain evidence="6">Hildebrandi</strain>
    </source>
</reference>
<organism evidence="6 7">
    <name type="scientific">Nitzschia inconspicua</name>
    <dbReference type="NCBI Taxonomy" id="303405"/>
    <lineage>
        <taxon>Eukaryota</taxon>
        <taxon>Sar</taxon>
        <taxon>Stramenopiles</taxon>
        <taxon>Ochrophyta</taxon>
        <taxon>Bacillariophyta</taxon>
        <taxon>Bacillariophyceae</taxon>
        <taxon>Bacillariophycidae</taxon>
        <taxon>Bacillariales</taxon>
        <taxon>Bacillariaceae</taxon>
        <taxon>Nitzschia</taxon>
    </lineage>
</organism>
<dbReference type="Proteomes" id="UP000693970">
    <property type="component" value="Unassembled WGS sequence"/>
</dbReference>
<keyword evidence="3" id="KW-0223">Dioxygenase</keyword>
<dbReference type="Pfam" id="PF13640">
    <property type="entry name" value="2OG-FeII_Oxy_3"/>
    <property type="match status" value="1"/>
</dbReference>
<keyword evidence="2" id="KW-0847">Vitamin C</keyword>
<dbReference type="InterPro" id="IPR044862">
    <property type="entry name" value="Pro_4_hyd_alph_FE2OG_OXY"/>
</dbReference>
<evidence type="ECO:0000313" key="6">
    <source>
        <dbReference type="EMBL" id="KAG7374385.1"/>
    </source>
</evidence>
<sequence length="443" mass="49968">MTNEIGKLFSPLFVSTGQRQRNRRRIVRFCASIAVQALLFQHTSHGLQPTGYKASNSSSSSSCVNPDATRILNHDDLLHTIHKGRVYQHDNFLTETQVKHLLDEIETLREDGKFITKGLSNTANQAQQFSAQQDRSICPVPWFVDALQTQTPSVDEREGIPAKLRQLQLELSMLLDRPTMADPSLNHECYFSLSNVGSFLPRHMDERHEELKGAQGWLLPSRRSLSWLIYLSEPADWDVEKNGGALRTFPQNEIAIAAATTTTTTTGSFDTSTHEGNLQVGWIQSESDDDGDKTNPSKPVYLDSFHRPPGSGQEPYCVMYTIQRQGRKEFVTKPWLTEVVQGMTIPEFLKACAEHDASAGSPDQLLLFVSTRHARRFHLIEDRQAWEDGQLPKGSVVEDIAPVRGRLVVFDSVQLPHEVREIKSGTRRALAGWFHEKTQELQL</sequence>
<dbReference type="InterPro" id="IPR006620">
    <property type="entry name" value="Pro_4_hyd_alph"/>
</dbReference>
<dbReference type="GO" id="GO:0008198">
    <property type="term" value="F:ferrous iron binding"/>
    <property type="evidence" value="ECO:0007669"/>
    <property type="project" value="TreeGrafter"/>
</dbReference>
<reference evidence="6" key="1">
    <citation type="journal article" date="2021" name="Sci. Rep.">
        <title>Diploid genomic architecture of Nitzschia inconspicua, an elite biomass production diatom.</title>
        <authorList>
            <person name="Oliver A."/>
            <person name="Podell S."/>
            <person name="Pinowska A."/>
            <person name="Traller J.C."/>
            <person name="Smith S.R."/>
            <person name="McClure R."/>
            <person name="Beliaev A."/>
            <person name="Bohutskyi P."/>
            <person name="Hill E.A."/>
            <person name="Rabines A."/>
            <person name="Zheng H."/>
            <person name="Allen L.Z."/>
            <person name="Kuo A."/>
            <person name="Grigoriev I.V."/>
            <person name="Allen A.E."/>
            <person name="Hazlebeck D."/>
            <person name="Allen E.E."/>
        </authorList>
    </citation>
    <scope>NUCLEOTIDE SEQUENCE</scope>
    <source>
        <strain evidence="6">Hildebrandi</strain>
    </source>
</reference>
<evidence type="ECO:0000256" key="3">
    <source>
        <dbReference type="ARBA" id="ARBA00022964"/>
    </source>
</evidence>
<dbReference type="GO" id="GO:0031418">
    <property type="term" value="F:L-ascorbic acid binding"/>
    <property type="evidence" value="ECO:0007669"/>
    <property type="project" value="UniProtKB-KW"/>
</dbReference>
<evidence type="ECO:0000259" key="5">
    <source>
        <dbReference type="SMART" id="SM00702"/>
    </source>
</evidence>
<dbReference type="SMART" id="SM00702">
    <property type="entry name" value="P4Hc"/>
    <property type="match status" value="1"/>
</dbReference>
<comment type="caution">
    <text evidence="6">The sequence shown here is derived from an EMBL/GenBank/DDBJ whole genome shotgun (WGS) entry which is preliminary data.</text>
</comment>
<dbReference type="OrthoDB" id="204385at2759"/>
<proteinExistence type="predicted"/>
<accession>A0A9K3M6Y8</accession>
<evidence type="ECO:0000313" key="7">
    <source>
        <dbReference type="Proteomes" id="UP000693970"/>
    </source>
</evidence>
<protein>
    <submittedName>
        <fullName evidence="6">2OG-Fe(II) oxygenase superfamily-domain containing protein</fullName>
    </submittedName>
</protein>
<dbReference type="EMBL" id="JAGRRH010000001">
    <property type="protein sequence ID" value="KAG7374385.1"/>
    <property type="molecule type" value="Genomic_DNA"/>
</dbReference>
<gene>
    <name evidence="6" type="ORF">IV203_013480</name>
</gene>